<evidence type="ECO:0000313" key="3">
    <source>
        <dbReference type="Proteomes" id="UP000677244"/>
    </source>
</evidence>
<keyword evidence="3" id="KW-1185">Reference proteome</keyword>
<proteinExistence type="predicted"/>
<evidence type="ECO:0000256" key="1">
    <source>
        <dbReference type="SAM" id="SignalP"/>
    </source>
</evidence>
<feature type="chain" id="PRO_5046034122" description="Peptidase S9A N-terminal domain-containing protein" evidence="1">
    <location>
        <begin position="20"/>
        <end position="203"/>
    </location>
</feature>
<organism evidence="2 3">
    <name type="scientific">Niastella soli</name>
    <dbReference type="NCBI Taxonomy" id="2821487"/>
    <lineage>
        <taxon>Bacteria</taxon>
        <taxon>Pseudomonadati</taxon>
        <taxon>Bacteroidota</taxon>
        <taxon>Chitinophagia</taxon>
        <taxon>Chitinophagales</taxon>
        <taxon>Chitinophagaceae</taxon>
        <taxon>Niastella</taxon>
    </lineage>
</organism>
<dbReference type="EMBL" id="JAGHKO010000024">
    <property type="protein sequence ID" value="MBO9205465.1"/>
    <property type="molecule type" value="Genomic_DNA"/>
</dbReference>
<feature type="signal peptide" evidence="1">
    <location>
        <begin position="1"/>
        <end position="19"/>
    </location>
</feature>
<name>A0ABS3Z703_9BACT</name>
<protein>
    <recommendedName>
        <fullName evidence="4">Peptidase S9A N-terminal domain-containing protein</fullName>
    </recommendedName>
</protein>
<evidence type="ECO:0008006" key="4">
    <source>
        <dbReference type="Google" id="ProtNLM"/>
    </source>
</evidence>
<gene>
    <name evidence="2" type="ORF">J7I42_34565</name>
</gene>
<sequence>MRPSCLLALTIFITISLHAQTSSEEEEVEPPPYGYDTTLKGGYSLSYKADDSLQYLYLKKGKKTITELSCVSLGMLNKNLGYIGADFTSYFVFVHSFGGGNPHYIELIKKATGKNILNNGAAWIDVEEKKELLLYCKNDGPDKNDKMILLNVRTGQKQYFSFPKELFEESMVLNRIQISKVTDTQLVITYDTKNGSKVKMYKR</sequence>
<accession>A0ABS3Z703</accession>
<evidence type="ECO:0000313" key="2">
    <source>
        <dbReference type="EMBL" id="MBO9205465.1"/>
    </source>
</evidence>
<dbReference type="Proteomes" id="UP000677244">
    <property type="component" value="Unassembled WGS sequence"/>
</dbReference>
<dbReference type="RefSeq" id="WP_209145057.1">
    <property type="nucleotide sequence ID" value="NZ_JAGHKO010000024.1"/>
</dbReference>
<reference evidence="2 3" key="1">
    <citation type="submission" date="2021-03" db="EMBL/GenBank/DDBJ databases">
        <title>Assistant Professor.</title>
        <authorList>
            <person name="Huq M.A."/>
        </authorList>
    </citation>
    <scope>NUCLEOTIDE SEQUENCE [LARGE SCALE GENOMIC DNA]</scope>
    <source>
        <strain evidence="2 3">MAH-29</strain>
    </source>
</reference>
<keyword evidence="1" id="KW-0732">Signal</keyword>
<comment type="caution">
    <text evidence="2">The sequence shown here is derived from an EMBL/GenBank/DDBJ whole genome shotgun (WGS) entry which is preliminary data.</text>
</comment>